<dbReference type="EMBL" id="FKJW01000003">
    <property type="protein sequence ID" value="SAK15721.1"/>
    <property type="molecule type" value="Genomic_DNA"/>
</dbReference>
<organism evidence="1 4">
    <name type="scientific">Burkholderia multivorans</name>
    <dbReference type="NCBI Taxonomy" id="87883"/>
    <lineage>
        <taxon>Bacteria</taxon>
        <taxon>Pseudomonadati</taxon>
        <taxon>Pseudomonadota</taxon>
        <taxon>Betaproteobacteria</taxon>
        <taxon>Burkholderiales</taxon>
        <taxon>Burkholderiaceae</taxon>
        <taxon>Burkholderia</taxon>
        <taxon>Burkholderia cepacia complex</taxon>
    </lineage>
</organism>
<accession>A0AAP2HM31</accession>
<evidence type="ECO:0000313" key="1">
    <source>
        <dbReference type="EMBL" id="MBU9358873.1"/>
    </source>
</evidence>
<reference evidence="1" key="2">
    <citation type="submission" date="2021-06" db="EMBL/GenBank/DDBJ databases">
        <title>A collection of bacterial strains from the Burkholderia cepacia Research Laboratory and Repository.</title>
        <authorList>
            <person name="Lipuma J."/>
            <person name="Spilker T."/>
        </authorList>
    </citation>
    <scope>NUCLEOTIDE SEQUENCE</scope>
    <source>
        <strain evidence="1">AU37435</strain>
    </source>
</reference>
<evidence type="ECO:0000313" key="2">
    <source>
        <dbReference type="EMBL" id="SAK15721.1"/>
    </source>
</evidence>
<reference evidence="2 3" key="1">
    <citation type="submission" date="2016-04" db="EMBL/GenBank/DDBJ databases">
        <authorList>
            <person name="Peeters C."/>
        </authorList>
    </citation>
    <scope>NUCLEOTIDE SEQUENCE [LARGE SCALE GENOMIC DNA]</scope>
    <source>
        <strain evidence="2">LMG 29311</strain>
    </source>
</reference>
<dbReference type="AlphaFoldDB" id="A0AAP2HM31"/>
<dbReference type="RefSeq" id="WP_088925457.1">
    <property type="nucleotide sequence ID" value="NZ_CADFGW010000008.1"/>
</dbReference>
<proteinExistence type="predicted"/>
<protein>
    <submittedName>
        <fullName evidence="1">Uncharacterized protein</fullName>
    </submittedName>
</protein>
<sequence length="105" mass="11908">MIADTTREGDLIERLDRLIDALEKQANRSEDTLWDAAQIAKWLGLSKTTVEIRVVTRPGFPAALRPAGAEQGQRRWFANEVVEWARKNRGTLPEPRKGRPRKTAS</sequence>
<gene>
    <name evidence="1" type="ORF">KTE52_21285</name>
    <name evidence="2" type="ORF">UA18_01351</name>
</gene>
<dbReference type="Proteomes" id="UP000196218">
    <property type="component" value="Unassembled WGS sequence"/>
</dbReference>
<evidence type="ECO:0000313" key="3">
    <source>
        <dbReference type="Proteomes" id="UP000196218"/>
    </source>
</evidence>
<evidence type="ECO:0000313" key="4">
    <source>
        <dbReference type="Proteomes" id="UP001196915"/>
    </source>
</evidence>
<name>A0AAP2HM31_9BURK</name>
<dbReference type="EMBL" id="JAHPMX010000012">
    <property type="protein sequence ID" value="MBU9358873.1"/>
    <property type="molecule type" value="Genomic_DNA"/>
</dbReference>
<comment type="caution">
    <text evidence="1">The sequence shown here is derived from an EMBL/GenBank/DDBJ whole genome shotgun (WGS) entry which is preliminary data.</text>
</comment>
<dbReference type="Proteomes" id="UP001196915">
    <property type="component" value="Unassembled WGS sequence"/>
</dbReference>